<proteinExistence type="predicted"/>
<organism evidence="1 2">
    <name type="scientific">Solanum commersonii</name>
    <name type="common">Commerson's wild potato</name>
    <name type="synonym">Commerson's nightshade</name>
    <dbReference type="NCBI Taxonomy" id="4109"/>
    <lineage>
        <taxon>Eukaryota</taxon>
        <taxon>Viridiplantae</taxon>
        <taxon>Streptophyta</taxon>
        <taxon>Embryophyta</taxon>
        <taxon>Tracheophyta</taxon>
        <taxon>Spermatophyta</taxon>
        <taxon>Magnoliopsida</taxon>
        <taxon>eudicotyledons</taxon>
        <taxon>Gunneridae</taxon>
        <taxon>Pentapetalae</taxon>
        <taxon>asterids</taxon>
        <taxon>lamiids</taxon>
        <taxon>Solanales</taxon>
        <taxon>Solanaceae</taxon>
        <taxon>Solanoideae</taxon>
        <taxon>Solaneae</taxon>
        <taxon>Solanum</taxon>
    </lineage>
</organism>
<sequence>MSSLWQESFILKRDLYVPMGKSLRIRGCLDWLFKVTCKLIAKSHNLGPFGVAQWFGLGTSMLEVSSLKPLDSESKGFAFWVELVALGLTSAGYLTYVVCELLHRSGGFYPVVCTQRVAAAGFPCH</sequence>
<dbReference type="OrthoDB" id="342454at2759"/>
<reference evidence="1 2" key="1">
    <citation type="submission" date="2020-09" db="EMBL/GenBank/DDBJ databases">
        <title>De no assembly of potato wild relative species, Solanum commersonii.</title>
        <authorList>
            <person name="Cho K."/>
        </authorList>
    </citation>
    <scope>NUCLEOTIDE SEQUENCE [LARGE SCALE GENOMIC DNA]</scope>
    <source>
        <strain evidence="1">LZ3.2</strain>
        <tissue evidence="1">Leaf</tissue>
    </source>
</reference>
<evidence type="ECO:0000313" key="2">
    <source>
        <dbReference type="Proteomes" id="UP000824120"/>
    </source>
</evidence>
<dbReference type="EMBL" id="JACXVP010000006">
    <property type="protein sequence ID" value="KAG5599331.1"/>
    <property type="molecule type" value="Genomic_DNA"/>
</dbReference>
<dbReference type="Proteomes" id="UP000824120">
    <property type="component" value="Chromosome 6"/>
</dbReference>
<evidence type="ECO:0000313" key="1">
    <source>
        <dbReference type="EMBL" id="KAG5599331.1"/>
    </source>
</evidence>
<comment type="caution">
    <text evidence="1">The sequence shown here is derived from an EMBL/GenBank/DDBJ whole genome shotgun (WGS) entry which is preliminary data.</text>
</comment>
<name>A0A9J5YF18_SOLCO</name>
<accession>A0A9J5YF18</accession>
<protein>
    <submittedName>
        <fullName evidence="1">Uncharacterized protein</fullName>
    </submittedName>
</protein>
<keyword evidence="2" id="KW-1185">Reference proteome</keyword>
<gene>
    <name evidence="1" type="ORF">H5410_030701</name>
</gene>
<dbReference type="AlphaFoldDB" id="A0A9J5YF18"/>